<gene>
    <name evidence="5" type="ORF">STSU_019655</name>
</gene>
<comment type="function">
    <text evidence="2">Catalyzes the reversible hydration of carbon dioxide to form bicarbonate.</text>
</comment>
<dbReference type="PANTHER" id="PTHR11002">
    <property type="entry name" value="CARBONIC ANHYDRASE"/>
    <property type="match status" value="1"/>
</dbReference>
<dbReference type="GO" id="GO:0004089">
    <property type="term" value="F:carbonate dehydratase activity"/>
    <property type="evidence" value="ECO:0007669"/>
    <property type="project" value="InterPro"/>
</dbReference>
<feature type="binding site" evidence="3">
    <location>
        <position position="167"/>
    </location>
    <ligand>
        <name>Zn(2+)</name>
        <dbReference type="ChEBI" id="CHEBI:29105"/>
    </ligand>
</feature>
<keyword evidence="3" id="KW-0862">Zinc</keyword>
<name>A0A7G3UJE3_STRT9</name>
<dbReference type="EMBL" id="CP029159">
    <property type="protein sequence ID" value="QKM69042.1"/>
    <property type="molecule type" value="Genomic_DNA"/>
</dbReference>
<sequence length="260" mass="27927">MKETEKKESTGSQASANSLASSRRGLLRGLAAGGLVAGAGLSLGAGPATAASRRIARQSASWTPPNSPSQAEQELFVHGNDRWKMQAQLHPREYADTRTPLVAAQHPWAMIVSCIDSRVPPELIFDQGLGDLFVSRTAGQVLDGAVLGSTAYAATKSYVKLIVVLGHQGCGAVQSAIERKDNPGTPNFPPRLEFLTDRIKDAIPPAGTPNRENLAINENIRRIRNQLLQEPQISPRVAAGTLNVIGARYELDTWIAHKIN</sequence>
<dbReference type="InterPro" id="IPR036874">
    <property type="entry name" value="Carbonic_anhydrase_sf"/>
</dbReference>
<dbReference type="InterPro" id="IPR001765">
    <property type="entry name" value="Carbonic_anhydrase"/>
</dbReference>
<feature type="binding site" evidence="3">
    <location>
        <position position="114"/>
    </location>
    <ligand>
        <name>Zn(2+)</name>
        <dbReference type="ChEBI" id="CHEBI:29105"/>
    </ligand>
</feature>
<dbReference type="SMART" id="SM00947">
    <property type="entry name" value="Pro_CA"/>
    <property type="match status" value="1"/>
</dbReference>
<evidence type="ECO:0000313" key="5">
    <source>
        <dbReference type="EMBL" id="QKM69042.1"/>
    </source>
</evidence>
<evidence type="ECO:0000313" key="6">
    <source>
        <dbReference type="Proteomes" id="UP000005940"/>
    </source>
</evidence>
<dbReference type="InterPro" id="IPR006311">
    <property type="entry name" value="TAT_signal"/>
</dbReference>
<dbReference type="SUPFAM" id="SSF53056">
    <property type="entry name" value="beta-carbonic anhydrase, cab"/>
    <property type="match status" value="1"/>
</dbReference>
<protein>
    <submittedName>
        <fullName evidence="5">Carbonic anhydrase</fullName>
    </submittedName>
</protein>
<feature type="binding site" evidence="3">
    <location>
        <position position="170"/>
    </location>
    <ligand>
        <name>Zn(2+)</name>
        <dbReference type="ChEBI" id="CHEBI:29105"/>
    </ligand>
</feature>
<dbReference type="AlphaFoldDB" id="A0A7G3UJE3"/>
<dbReference type="Proteomes" id="UP000005940">
    <property type="component" value="Chromosome"/>
</dbReference>
<evidence type="ECO:0000256" key="1">
    <source>
        <dbReference type="ARBA" id="ARBA00006217"/>
    </source>
</evidence>
<dbReference type="Gene3D" id="3.40.1050.10">
    <property type="entry name" value="Carbonic anhydrase"/>
    <property type="match status" value="1"/>
</dbReference>
<evidence type="ECO:0000256" key="3">
    <source>
        <dbReference type="PIRSR" id="PIRSR601765-1"/>
    </source>
</evidence>
<feature type="region of interest" description="Disordered" evidence="4">
    <location>
        <begin position="1"/>
        <end position="20"/>
    </location>
</feature>
<feature type="binding site" evidence="3">
    <location>
        <position position="116"/>
    </location>
    <ligand>
        <name>Zn(2+)</name>
        <dbReference type="ChEBI" id="CHEBI:29105"/>
    </ligand>
</feature>
<keyword evidence="3" id="KW-0479">Metal-binding</keyword>
<evidence type="ECO:0000256" key="4">
    <source>
        <dbReference type="SAM" id="MobiDB-lite"/>
    </source>
</evidence>
<dbReference type="PANTHER" id="PTHR11002:SF79">
    <property type="entry name" value="CARBONIC ANHYDRASE 2"/>
    <property type="match status" value="1"/>
</dbReference>
<dbReference type="PROSITE" id="PS51318">
    <property type="entry name" value="TAT"/>
    <property type="match status" value="1"/>
</dbReference>
<accession>A0A7G3UJE3</accession>
<feature type="compositionally biased region" description="Low complexity" evidence="4">
    <location>
        <begin position="11"/>
        <end position="20"/>
    </location>
</feature>
<dbReference type="GO" id="GO:0008270">
    <property type="term" value="F:zinc ion binding"/>
    <property type="evidence" value="ECO:0007669"/>
    <property type="project" value="InterPro"/>
</dbReference>
<keyword evidence="6" id="KW-1185">Reference proteome</keyword>
<dbReference type="Pfam" id="PF00484">
    <property type="entry name" value="Pro_CA"/>
    <property type="match status" value="1"/>
</dbReference>
<comment type="cofactor">
    <cofactor evidence="3">
        <name>Zn(2+)</name>
        <dbReference type="ChEBI" id="CHEBI:29105"/>
    </cofactor>
    <text evidence="3">Binds 1 zinc ion per subunit.</text>
</comment>
<comment type="similarity">
    <text evidence="1">Belongs to the beta-class carbonic anhydrase family.</text>
</comment>
<reference evidence="5 6" key="1">
    <citation type="journal article" date="2012" name="J. Bacteriol.">
        <title>Draft genome of Streptomyces tsukubaensis NRRL 18488, the producer of the clinically important immunosuppressant tacrolimus (FK506).</title>
        <authorList>
            <person name="Barreiro C."/>
            <person name="Prieto C."/>
            <person name="Sola-Landa A."/>
            <person name="Solera E."/>
            <person name="Martinez-Castro M."/>
            <person name="Perez-Redondo R."/>
            <person name="Garcia-Estrada C."/>
            <person name="Aparicio J.F."/>
            <person name="Fernandez-Martinez L.T."/>
            <person name="Santos-Aberturas J."/>
            <person name="Salehi-Najafabadi Z."/>
            <person name="Rodriguez-Garcia A."/>
            <person name="Tauch A."/>
            <person name="Martin J.F."/>
        </authorList>
    </citation>
    <scope>NUCLEOTIDE SEQUENCE [LARGE SCALE GENOMIC DNA]</scope>
    <source>
        <strain evidence="6">DSM 42081 / NBRC 108919 / NRRL 18488 / 9993</strain>
    </source>
</reference>
<proteinExistence type="inferred from homology"/>
<evidence type="ECO:0000256" key="2">
    <source>
        <dbReference type="ARBA" id="ARBA00024993"/>
    </source>
</evidence>
<organism evidence="5 6">
    <name type="scientific">Streptomyces tsukubensis (strain DSM 42081 / NBRC 108919 / NRRL 18488 / 9993)</name>
    <dbReference type="NCBI Taxonomy" id="1114943"/>
    <lineage>
        <taxon>Bacteria</taxon>
        <taxon>Bacillati</taxon>
        <taxon>Actinomycetota</taxon>
        <taxon>Actinomycetes</taxon>
        <taxon>Kitasatosporales</taxon>
        <taxon>Streptomycetaceae</taxon>
        <taxon>Streptomyces</taxon>
    </lineage>
</organism>